<dbReference type="Gramene" id="rna48779">
    <property type="protein sequence ID" value="RHN42348.1"/>
    <property type="gene ID" value="gene48779"/>
</dbReference>
<evidence type="ECO:0000256" key="1">
    <source>
        <dbReference type="SAM" id="Phobius"/>
    </source>
</evidence>
<organism evidence="2">
    <name type="scientific">Medicago truncatula</name>
    <name type="common">Barrel medic</name>
    <name type="synonym">Medicago tribuloides</name>
    <dbReference type="NCBI Taxonomy" id="3880"/>
    <lineage>
        <taxon>Eukaryota</taxon>
        <taxon>Viridiplantae</taxon>
        <taxon>Streptophyta</taxon>
        <taxon>Embryophyta</taxon>
        <taxon>Tracheophyta</taxon>
        <taxon>Spermatophyta</taxon>
        <taxon>Magnoliopsida</taxon>
        <taxon>eudicotyledons</taxon>
        <taxon>Gunneridae</taxon>
        <taxon>Pentapetalae</taxon>
        <taxon>rosids</taxon>
        <taxon>fabids</taxon>
        <taxon>Fabales</taxon>
        <taxon>Fabaceae</taxon>
        <taxon>Papilionoideae</taxon>
        <taxon>50 kb inversion clade</taxon>
        <taxon>NPAAA clade</taxon>
        <taxon>Hologalegina</taxon>
        <taxon>IRL clade</taxon>
        <taxon>Trifolieae</taxon>
        <taxon>Medicago</taxon>
    </lineage>
</organism>
<evidence type="ECO:0000313" key="2">
    <source>
        <dbReference type="EMBL" id="RHN42348.1"/>
    </source>
</evidence>
<keyword evidence="1" id="KW-1133">Transmembrane helix</keyword>
<protein>
    <recommendedName>
        <fullName evidence="3">Transmembrane protein</fullName>
    </recommendedName>
</protein>
<evidence type="ECO:0008006" key="3">
    <source>
        <dbReference type="Google" id="ProtNLM"/>
    </source>
</evidence>
<sequence length="73" mass="8393">MCGITAVVLNWCSNSFLATAMFILLFQFNCNGIFVFFLLLRFKVAVPFDSNCLQLLIPIVSEFTCPHFRYCSR</sequence>
<reference evidence="2" key="1">
    <citation type="journal article" date="2018" name="Nat. Plants">
        <title>Whole-genome landscape of Medicago truncatula symbiotic genes.</title>
        <authorList>
            <person name="Pecrix Y."/>
            <person name="Gamas P."/>
            <person name="Carrere S."/>
        </authorList>
    </citation>
    <scope>NUCLEOTIDE SEQUENCE</scope>
    <source>
        <tissue evidence="2">Leaves</tissue>
    </source>
</reference>
<keyword evidence="1" id="KW-0812">Transmembrane</keyword>
<dbReference type="Proteomes" id="UP000265566">
    <property type="component" value="Chromosome 8"/>
</dbReference>
<gene>
    <name evidence="2" type="ORF">MtrunA17_Chr8g0375911</name>
</gene>
<accession>A0A396GPL6</accession>
<dbReference type="EMBL" id="PSQE01000008">
    <property type="protein sequence ID" value="RHN42348.1"/>
    <property type="molecule type" value="Genomic_DNA"/>
</dbReference>
<dbReference type="AlphaFoldDB" id="A0A396GPL6"/>
<keyword evidence="1" id="KW-0472">Membrane</keyword>
<name>A0A396GPL6_MEDTR</name>
<comment type="caution">
    <text evidence="2">The sequence shown here is derived from an EMBL/GenBank/DDBJ whole genome shotgun (WGS) entry which is preliminary data.</text>
</comment>
<feature type="transmembrane region" description="Helical" evidence="1">
    <location>
        <begin position="16"/>
        <end position="40"/>
    </location>
</feature>
<proteinExistence type="predicted"/>